<dbReference type="InterPro" id="IPR011008">
    <property type="entry name" value="Dimeric_a/b-barrel"/>
</dbReference>
<name>A0AAD7NDY5_9AGAR</name>
<dbReference type="Gene3D" id="3.30.70.100">
    <property type="match status" value="1"/>
</dbReference>
<dbReference type="EMBL" id="JARKIB010000046">
    <property type="protein sequence ID" value="KAJ7756632.1"/>
    <property type="molecule type" value="Genomic_DNA"/>
</dbReference>
<comment type="caution">
    <text evidence="1">The sequence shown here is derived from an EMBL/GenBank/DDBJ whole genome shotgun (WGS) entry which is preliminary data.</text>
</comment>
<organism evidence="1 2">
    <name type="scientific">Mycena metata</name>
    <dbReference type="NCBI Taxonomy" id="1033252"/>
    <lineage>
        <taxon>Eukaryota</taxon>
        <taxon>Fungi</taxon>
        <taxon>Dikarya</taxon>
        <taxon>Basidiomycota</taxon>
        <taxon>Agaricomycotina</taxon>
        <taxon>Agaricomycetes</taxon>
        <taxon>Agaricomycetidae</taxon>
        <taxon>Agaricales</taxon>
        <taxon>Marasmiineae</taxon>
        <taxon>Mycenaceae</taxon>
        <taxon>Mycena</taxon>
    </lineage>
</organism>
<dbReference type="AlphaFoldDB" id="A0AAD7NDY5"/>
<evidence type="ECO:0008006" key="3">
    <source>
        <dbReference type="Google" id="ProtNLM"/>
    </source>
</evidence>
<dbReference type="Proteomes" id="UP001215598">
    <property type="component" value="Unassembled WGS sequence"/>
</dbReference>
<protein>
    <recommendedName>
        <fullName evidence="3">ABM domain-containing protein</fullName>
    </recommendedName>
</protein>
<proteinExistence type="predicted"/>
<dbReference type="SUPFAM" id="SSF54909">
    <property type="entry name" value="Dimeric alpha+beta barrel"/>
    <property type="match status" value="1"/>
</dbReference>
<gene>
    <name evidence="1" type="ORF">B0H16DRAFT_687929</name>
</gene>
<sequence>MPGISSVTFPANAAKLAEGPTAVQKALDILKSTPGVIGAYHGIQVEDGKTAYFSTIWEGADAHTAFLKGEGHTAYATALKALADGPIDGHYVEVDSDPSKVFDSPVTEGIHFVTKNIDDPVWAQMAASIASVAPASTWGRSGDNHIMYFVGWESVEVSRLMFPALSCRAKESI</sequence>
<evidence type="ECO:0000313" key="1">
    <source>
        <dbReference type="EMBL" id="KAJ7756632.1"/>
    </source>
</evidence>
<evidence type="ECO:0000313" key="2">
    <source>
        <dbReference type="Proteomes" id="UP001215598"/>
    </source>
</evidence>
<keyword evidence="2" id="KW-1185">Reference proteome</keyword>
<reference evidence="1" key="1">
    <citation type="submission" date="2023-03" db="EMBL/GenBank/DDBJ databases">
        <title>Massive genome expansion in bonnet fungi (Mycena s.s.) driven by repeated elements and novel gene families across ecological guilds.</title>
        <authorList>
            <consortium name="Lawrence Berkeley National Laboratory"/>
            <person name="Harder C.B."/>
            <person name="Miyauchi S."/>
            <person name="Viragh M."/>
            <person name="Kuo A."/>
            <person name="Thoen E."/>
            <person name="Andreopoulos B."/>
            <person name="Lu D."/>
            <person name="Skrede I."/>
            <person name="Drula E."/>
            <person name="Henrissat B."/>
            <person name="Morin E."/>
            <person name="Kohler A."/>
            <person name="Barry K."/>
            <person name="LaButti K."/>
            <person name="Morin E."/>
            <person name="Salamov A."/>
            <person name="Lipzen A."/>
            <person name="Mereny Z."/>
            <person name="Hegedus B."/>
            <person name="Baldrian P."/>
            <person name="Stursova M."/>
            <person name="Weitz H."/>
            <person name="Taylor A."/>
            <person name="Grigoriev I.V."/>
            <person name="Nagy L.G."/>
            <person name="Martin F."/>
            <person name="Kauserud H."/>
        </authorList>
    </citation>
    <scope>NUCLEOTIDE SEQUENCE</scope>
    <source>
        <strain evidence="1">CBHHK182m</strain>
    </source>
</reference>
<accession>A0AAD7NDY5</accession>